<sequence>MNFLQLPIIAYHRSPLSEKFGIPRQPNLVDVPSTIEFESPFGTPAAFVGIERYSHLWVMWQFHHNREQANFRPQVRPPRLGGNAKMGVFATRSMYRPSQLGLSVVQLAGVQVVDGLARLHIIGADMADGTPIVDVKPYLPFADSIQTASSEQIDTPVIKPVFMTQAAQALFEQFCQMGHLDWADIKIIKSLIAQDPRPAYRQTHCNESFTMRYKQVDIAFMMIDDGVLMIDDVRDIASLMS</sequence>
<proteinExistence type="inferred from homology"/>
<dbReference type="Gene3D" id="3.30.2310.10">
    <property type="entry name" value="YaeB-like"/>
    <property type="match status" value="1"/>
</dbReference>
<dbReference type="Gene3D" id="2.40.30.70">
    <property type="entry name" value="YaeB-like"/>
    <property type="match status" value="1"/>
</dbReference>
<evidence type="ECO:0000256" key="1">
    <source>
        <dbReference type="ARBA" id="ARBA00022691"/>
    </source>
</evidence>
<dbReference type="RefSeq" id="WP_263076642.1">
    <property type="nucleotide sequence ID" value="NZ_CP089977.1"/>
</dbReference>
<dbReference type="NCBIfam" id="TIGR00104">
    <property type="entry name" value="tRNA_TsaA"/>
    <property type="match status" value="1"/>
</dbReference>
<dbReference type="EMBL" id="CP089977">
    <property type="protein sequence ID" value="UXZ05142.1"/>
    <property type="molecule type" value="Genomic_DNA"/>
</dbReference>
<dbReference type="Pfam" id="PF01980">
    <property type="entry name" value="TrmO_N"/>
    <property type="match status" value="1"/>
</dbReference>
<reference evidence="4" key="1">
    <citation type="submission" date="2021-12" db="EMBL/GenBank/DDBJ databases">
        <title>taxonomy of Moraxella sp. ZY201224.</title>
        <authorList>
            <person name="Li F."/>
        </authorList>
    </citation>
    <scope>NUCLEOTIDE SEQUENCE</scope>
    <source>
        <strain evidence="4">ZY201224</strain>
    </source>
</reference>
<evidence type="ECO:0000259" key="3">
    <source>
        <dbReference type="PROSITE" id="PS51668"/>
    </source>
</evidence>
<dbReference type="SUPFAM" id="SSF118196">
    <property type="entry name" value="YaeB-like"/>
    <property type="match status" value="1"/>
</dbReference>
<dbReference type="InterPro" id="IPR040372">
    <property type="entry name" value="YaeB-like"/>
</dbReference>
<evidence type="ECO:0000313" key="5">
    <source>
        <dbReference type="Proteomes" id="UP001063782"/>
    </source>
</evidence>
<organism evidence="4 5">
    <name type="scientific">Moraxella nasicaprae</name>
    <dbReference type="NCBI Taxonomy" id="2904122"/>
    <lineage>
        <taxon>Bacteria</taxon>
        <taxon>Pseudomonadati</taxon>
        <taxon>Pseudomonadota</taxon>
        <taxon>Gammaproteobacteria</taxon>
        <taxon>Moraxellales</taxon>
        <taxon>Moraxellaceae</taxon>
        <taxon>Moraxella</taxon>
    </lineage>
</organism>
<protein>
    <submittedName>
        <fullName evidence="4">tRNA (N6-threonylcarbamoyladenosine(37)-N6)-methyltransferase TrmO</fullName>
    </submittedName>
</protein>
<dbReference type="Proteomes" id="UP001063782">
    <property type="component" value="Chromosome"/>
</dbReference>
<dbReference type="Pfam" id="PF18389">
    <property type="entry name" value="TrmO_C"/>
    <property type="match status" value="1"/>
</dbReference>
<keyword evidence="5" id="KW-1185">Reference proteome</keyword>
<feature type="domain" description="TsaA-like" evidence="3">
    <location>
        <begin position="6"/>
        <end position="147"/>
    </location>
</feature>
<dbReference type="InterPro" id="IPR041369">
    <property type="entry name" value="TrmO_C"/>
</dbReference>
<dbReference type="InterPro" id="IPR036413">
    <property type="entry name" value="YaeB-like_sf"/>
</dbReference>
<comment type="similarity">
    <text evidence="2">Belongs to the tRNA methyltransferase O family.</text>
</comment>
<dbReference type="InterPro" id="IPR023370">
    <property type="entry name" value="TrmO-like_N"/>
</dbReference>
<gene>
    <name evidence="4" type="primary">tsaA</name>
    <name evidence="4" type="ORF">LU297_01430</name>
</gene>
<accession>A0ABY6F4W9</accession>
<evidence type="ECO:0000313" key="4">
    <source>
        <dbReference type="EMBL" id="UXZ05142.1"/>
    </source>
</evidence>
<keyword evidence="1" id="KW-0949">S-adenosyl-L-methionine</keyword>
<dbReference type="PROSITE" id="PS51668">
    <property type="entry name" value="TSAA_2"/>
    <property type="match status" value="1"/>
</dbReference>
<dbReference type="PANTHER" id="PTHR12818">
    <property type="entry name" value="TRNA (ADENINE(37)-N6)-METHYLTRANSFERASE"/>
    <property type="match status" value="1"/>
</dbReference>
<dbReference type="InterPro" id="IPR036414">
    <property type="entry name" value="YaeB_N_sf"/>
</dbReference>
<dbReference type="PANTHER" id="PTHR12818:SF0">
    <property type="entry name" value="TRNA (ADENINE(37)-N6)-METHYLTRANSFERASE"/>
    <property type="match status" value="1"/>
</dbReference>
<evidence type="ECO:0000256" key="2">
    <source>
        <dbReference type="ARBA" id="ARBA00033753"/>
    </source>
</evidence>
<name>A0ABY6F4W9_9GAMM</name>
<dbReference type="CDD" id="cd09281">
    <property type="entry name" value="UPF0066"/>
    <property type="match status" value="1"/>
</dbReference>